<sequence>MKVTVEPKDYGHTYDSDSKLDMLAVDLEHKLAEVMTDRGCIDNQMVQDLRNYHGQYSPEEETALKEAKRARPFINLTRAKTNAAEAQLVDLLFPNDDKNWGIDPTPVPELSTQLDDETPAVIDGEQYEDDEGNPITQGQLAARELEIIKERCGKMEDEIEDQLVECQYNAVARMAIHDGCVTGTGILKGPVVIGKQDKAFTKQGDAWVMTLKDSVTPAVEVVRPWDFYPDMSASCIEEAEFVFERRHMSKAQVRDLVSRRGFSEEQIKKVLRMTPQGTQHTSSYMDDVRTMAGLSDTLNDTRYETWEYHGPIKFQVLLDLEAVDLPKDEEEKAAYLEKMADEEVIGMVFYCGGIVLGAKLHMMRYEGYLPYRVWNWEPDDSCIFGFGLPRIVRDTQRVVNSTWRMILDNGAITAGPQIVYNPKYIRPADNDSVITPFKQWHVVKETDDIRKVFNAVEFNSHLPELQAIYEMSRVMMDEVSGLPMLNQGEQGQASPTLGGMSMLMNAANAVRRRQVKAWDDDVTSPMIKDFYAWNMEYGQDEDIKGDYQVDARGTSSLLVRETQAVALTNYLQMAGSNPVFAPVIQIKAINNLRQWVKLQGLPADLVPTDEELQQYQKQQAEQEQPQDPAIMVEQLRQQQLQAKQEFDREMFERKAQQDAQEAEANRQMKLQQMQSELMTSASKERIELMKLEQNGKLGNEKLITELRKVQMNIEKEQTQFIAELQLKKNTGNYRANDGLAQ</sequence>
<reference evidence="1 2" key="1">
    <citation type="submission" date="2021-06" db="EMBL/GenBank/DDBJ databases">
        <title>Rheinheimera indica sp. nov., isolated from deep-sea sediment.</title>
        <authorList>
            <person name="Wang Z."/>
            <person name="Zhang X.-Y."/>
        </authorList>
    </citation>
    <scope>NUCLEOTIDE SEQUENCE [LARGE SCALE GENOMIC DNA]</scope>
    <source>
        <strain evidence="1 2">SM2107</strain>
    </source>
</reference>
<dbReference type="Proteomes" id="UP000704611">
    <property type="component" value="Unassembled WGS sequence"/>
</dbReference>
<gene>
    <name evidence="1" type="ORF">KQY15_03530</name>
</gene>
<keyword evidence="2" id="KW-1185">Reference proteome</keyword>
<protein>
    <recommendedName>
        <fullName evidence="3">Portal protein</fullName>
    </recommendedName>
</protein>
<evidence type="ECO:0000313" key="2">
    <source>
        <dbReference type="Proteomes" id="UP000704611"/>
    </source>
</evidence>
<comment type="caution">
    <text evidence="1">The sequence shown here is derived from an EMBL/GenBank/DDBJ whole genome shotgun (WGS) entry which is preliminary data.</text>
</comment>
<name>A0ABS6MH69_9GAMM</name>
<evidence type="ECO:0008006" key="3">
    <source>
        <dbReference type="Google" id="ProtNLM"/>
    </source>
</evidence>
<accession>A0ABS6MH69</accession>
<dbReference type="EMBL" id="JAHRID010000001">
    <property type="protein sequence ID" value="MBV2128166.1"/>
    <property type="molecule type" value="Genomic_DNA"/>
</dbReference>
<evidence type="ECO:0000313" key="1">
    <source>
        <dbReference type="EMBL" id="MBV2128166.1"/>
    </source>
</evidence>
<organism evidence="1 2">
    <name type="scientific">Arsukibacterium indicum</name>
    <dbReference type="NCBI Taxonomy" id="2848612"/>
    <lineage>
        <taxon>Bacteria</taxon>
        <taxon>Pseudomonadati</taxon>
        <taxon>Pseudomonadota</taxon>
        <taxon>Gammaproteobacteria</taxon>
        <taxon>Chromatiales</taxon>
        <taxon>Chromatiaceae</taxon>
        <taxon>Arsukibacterium</taxon>
    </lineage>
</organism>
<dbReference type="RefSeq" id="WP_217667234.1">
    <property type="nucleotide sequence ID" value="NZ_JAHRID010000001.1"/>
</dbReference>
<proteinExistence type="predicted"/>